<proteinExistence type="predicted"/>
<protein>
    <submittedName>
        <fullName evidence="1">Uncharacterized protein</fullName>
    </submittedName>
</protein>
<keyword evidence="2" id="KW-1185">Reference proteome</keyword>
<gene>
    <name evidence="1" type="ORF">BXT89_02285</name>
</gene>
<comment type="caution">
    <text evidence="1">The sequence shown here is derived from an EMBL/GenBank/DDBJ whole genome shotgun (WGS) entry which is preliminary data.</text>
</comment>
<dbReference type="STRING" id="254161.SAMN05216256_11099"/>
<organism evidence="1 2">
    <name type="scientific">Halopseudomonas pachastrellae</name>
    <dbReference type="NCBI Taxonomy" id="254161"/>
    <lineage>
        <taxon>Bacteria</taxon>
        <taxon>Pseudomonadati</taxon>
        <taxon>Pseudomonadota</taxon>
        <taxon>Gammaproteobacteria</taxon>
        <taxon>Pseudomonadales</taxon>
        <taxon>Pseudomonadaceae</taxon>
        <taxon>Halopseudomonas</taxon>
    </lineage>
</organism>
<dbReference type="RefSeq" id="WP_083724265.1">
    <property type="nucleotide sequence ID" value="NZ_FOUD01000010.1"/>
</dbReference>
<dbReference type="OrthoDB" id="7006430at2"/>
<accession>A0A1S8DJE2</accession>
<evidence type="ECO:0000313" key="2">
    <source>
        <dbReference type="Proteomes" id="UP000242847"/>
    </source>
</evidence>
<dbReference type="EMBL" id="MUBC01000003">
    <property type="protein sequence ID" value="ONM45523.1"/>
    <property type="molecule type" value="Genomic_DNA"/>
</dbReference>
<evidence type="ECO:0000313" key="1">
    <source>
        <dbReference type="EMBL" id="ONM45523.1"/>
    </source>
</evidence>
<reference evidence="1 2" key="1">
    <citation type="submission" date="2017-01" db="EMBL/GenBank/DDBJ databases">
        <title>Draft genome sequence of Pseudomonas pachastrellae type strain CCUG 46540T from a deep sea.</title>
        <authorList>
            <person name="Gomila M."/>
            <person name="Mulet M."/>
            <person name="Lalucat J."/>
            <person name="Garcia-Valdes E."/>
        </authorList>
    </citation>
    <scope>NUCLEOTIDE SEQUENCE [LARGE SCALE GENOMIC DNA]</scope>
    <source>
        <strain evidence="1 2">CCUG 46540</strain>
    </source>
</reference>
<name>A0A1S8DJE2_9GAMM</name>
<dbReference type="AlphaFoldDB" id="A0A1S8DJE2"/>
<sequence>MRSDWLAQYLVQQADALNHAYRLARQGDQAEFARCFSGFVLDALDPLLLALEPWPAANKAALAQTAYQVGLTLVRRGWLAAEQRALTVELFTTVLPSWLAPYPADAPRLLVQLLNTLSHLPSAAQRGILLEQWQRCNPSPDATPDHLLVLGWMAGLPEFRSAAVTALSRQPALAEHLHLGEPEQLAHPWWQGTTAGWRTAPLELGASTWLGGEFSALPVLLVAADQTLIQAGNDCWQLHADAWGHKLLAHTPEHADPVSIQDLQQLPPGLSENWRSFDLARQCLERRYDWVVSFHNSFRIMIIPKVGGQP</sequence>
<dbReference type="Proteomes" id="UP000242847">
    <property type="component" value="Unassembled WGS sequence"/>
</dbReference>